<evidence type="ECO:0000313" key="3">
    <source>
        <dbReference type="Proteomes" id="UP000807342"/>
    </source>
</evidence>
<dbReference type="AlphaFoldDB" id="A0A9P5XAF1"/>
<evidence type="ECO:0000256" key="1">
    <source>
        <dbReference type="SAM" id="Phobius"/>
    </source>
</evidence>
<reference evidence="2" key="1">
    <citation type="submission" date="2020-11" db="EMBL/GenBank/DDBJ databases">
        <authorList>
            <consortium name="DOE Joint Genome Institute"/>
            <person name="Ahrendt S."/>
            <person name="Riley R."/>
            <person name="Andreopoulos W."/>
            <person name="Labutti K."/>
            <person name="Pangilinan J."/>
            <person name="Ruiz-Duenas F.J."/>
            <person name="Barrasa J.M."/>
            <person name="Sanchez-Garcia M."/>
            <person name="Camarero S."/>
            <person name="Miyauchi S."/>
            <person name="Serrano A."/>
            <person name="Linde D."/>
            <person name="Babiker R."/>
            <person name="Drula E."/>
            <person name="Ayuso-Fernandez I."/>
            <person name="Pacheco R."/>
            <person name="Padilla G."/>
            <person name="Ferreira P."/>
            <person name="Barriuso J."/>
            <person name="Kellner H."/>
            <person name="Castanera R."/>
            <person name="Alfaro M."/>
            <person name="Ramirez L."/>
            <person name="Pisabarro A.G."/>
            <person name="Kuo A."/>
            <person name="Tritt A."/>
            <person name="Lipzen A."/>
            <person name="He G."/>
            <person name="Yan M."/>
            <person name="Ng V."/>
            <person name="Cullen D."/>
            <person name="Martin F."/>
            <person name="Rosso M.-N."/>
            <person name="Henrissat B."/>
            <person name="Hibbett D."/>
            <person name="Martinez A.T."/>
            <person name="Grigoriev I.V."/>
        </authorList>
    </citation>
    <scope>NUCLEOTIDE SEQUENCE</scope>
    <source>
        <strain evidence="2">MF-IS2</strain>
    </source>
</reference>
<evidence type="ECO:0000313" key="2">
    <source>
        <dbReference type="EMBL" id="KAF9447798.1"/>
    </source>
</evidence>
<feature type="transmembrane region" description="Helical" evidence="1">
    <location>
        <begin position="112"/>
        <end position="131"/>
    </location>
</feature>
<feature type="transmembrane region" description="Helical" evidence="1">
    <location>
        <begin position="20"/>
        <end position="40"/>
    </location>
</feature>
<name>A0A9P5XAF1_9AGAR</name>
<dbReference type="Proteomes" id="UP000807342">
    <property type="component" value="Unassembled WGS sequence"/>
</dbReference>
<organism evidence="2 3">
    <name type="scientific">Macrolepiota fuliginosa MF-IS2</name>
    <dbReference type="NCBI Taxonomy" id="1400762"/>
    <lineage>
        <taxon>Eukaryota</taxon>
        <taxon>Fungi</taxon>
        <taxon>Dikarya</taxon>
        <taxon>Basidiomycota</taxon>
        <taxon>Agaricomycotina</taxon>
        <taxon>Agaricomycetes</taxon>
        <taxon>Agaricomycetidae</taxon>
        <taxon>Agaricales</taxon>
        <taxon>Agaricineae</taxon>
        <taxon>Agaricaceae</taxon>
        <taxon>Macrolepiota</taxon>
    </lineage>
</organism>
<comment type="caution">
    <text evidence="2">The sequence shown here is derived from an EMBL/GenBank/DDBJ whole genome shotgun (WGS) entry which is preliminary data.</text>
</comment>
<feature type="transmembrane region" description="Helical" evidence="1">
    <location>
        <begin position="169"/>
        <end position="196"/>
    </location>
</feature>
<keyword evidence="3" id="KW-1185">Reference proteome</keyword>
<keyword evidence="1" id="KW-0472">Membrane</keyword>
<gene>
    <name evidence="2" type="ORF">P691DRAFT_760459</name>
</gene>
<feature type="transmembrane region" description="Helical" evidence="1">
    <location>
        <begin position="52"/>
        <end position="72"/>
    </location>
</feature>
<feature type="transmembrane region" description="Helical" evidence="1">
    <location>
        <begin position="217"/>
        <end position="241"/>
    </location>
</feature>
<sequence>MSNEQALLWENLELVASTTINGVLCGIALSLYFLSARSLYPQLKDPHQRRPYTIFMFVYASVVMICGIIFLASSTWGAQSAYISHNTFPGGAQEYFQSTYQFKQPGGIIESASGITVDILTVGVQIWRLWVIYSATRYAIAVVALPLLLFLCFIVMEIINILPTLGGQFFIMATIVTSQLAIDLFVTALVVIRLLVVRRRHVELMGVSDISKQYMGIAAMLIESYALEFVWIVATLVAYFLKNWPVFTFLAYCSGLVEVVAFFLVIYRVSTGRGWNKQTLRQTSSIHFQAGYSTHDTTLEA</sequence>
<accession>A0A9P5XAF1</accession>
<keyword evidence="1" id="KW-0812">Transmembrane</keyword>
<feature type="transmembrane region" description="Helical" evidence="1">
    <location>
        <begin position="247"/>
        <end position="267"/>
    </location>
</feature>
<dbReference type="OrthoDB" id="3267806at2759"/>
<proteinExistence type="predicted"/>
<protein>
    <submittedName>
        <fullName evidence="2">Uncharacterized protein</fullName>
    </submittedName>
</protein>
<keyword evidence="1" id="KW-1133">Transmembrane helix</keyword>
<dbReference type="EMBL" id="MU151185">
    <property type="protein sequence ID" value="KAF9447798.1"/>
    <property type="molecule type" value="Genomic_DNA"/>
</dbReference>
<feature type="transmembrane region" description="Helical" evidence="1">
    <location>
        <begin position="138"/>
        <end position="163"/>
    </location>
</feature>